<evidence type="ECO:0000313" key="2">
    <source>
        <dbReference type="Proteomes" id="UP000315439"/>
    </source>
</evidence>
<gene>
    <name evidence="1" type="ORF">FLL46_11900</name>
</gene>
<name>A0A545UDN0_9GAMM</name>
<dbReference type="EMBL" id="VIKS01000007">
    <property type="protein sequence ID" value="TQV87568.1"/>
    <property type="molecule type" value="Genomic_DNA"/>
</dbReference>
<proteinExistence type="predicted"/>
<protein>
    <submittedName>
        <fullName evidence="1">Uncharacterized protein</fullName>
    </submittedName>
</protein>
<keyword evidence="2" id="KW-1185">Reference proteome</keyword>
<comment type="caution">
    <text evidence="1">The sequence shown here is derived from an EMBL/GenBank/DDBJ whole genome shotgun (WGS) entry which is preliminary data.</text>
</comment>
<organism evidence="1 2">
    <name type="scientific">Aliikangiella coralliicola</name>
    <dbReference type="NCBI Taxonomy" id="2592383"/>
    <lineage>
        <taxon>Bacteria</taxon>
        <taxon>Pseudomonadati</taxon>
        <taxon>Pseudomonadota</taxon>
        <taxon>Gammaproteobacteria</taxon>
        <taxon>Oceanospirillales</taxon>
        <taxon>Pleioneaceae</taxon>
        <taxon>Aliikangiella</taxon>
    </lineage>
</organism>
<dbReference type="AlphaFoldDB" id="A0A545UDN0"/>
<accession>A0A545UDN0</accession>
<evidence type="ECO:0000313" key="1">
    <source>
        <dbReference type="EMBL" id="TQV87568.1"/>
    </source>
</evidence>
<dbReference type="Proteomes" id="UP000315439">
    <property type="component" value="Unassembled WGS sequence"/>
</dbReference>
<sequence>MDEKSYLILVYNKNGGRWKDRTAKICQYKKGEKTTEIKFYGNEKIYSYRNDKVEACTPANIRHPDFNLFKINRLKRDVLMEKVAEST</sequence>
<reference evidence="1 2" key="1">
    <citation type="submission" date="2019-07" db="EMBL/GenBank/DDBJ databases">
        <title>Draft genome for Aliikangiella sp. M105.</title>
        <authorList>
            <person name="Wang G."/>
        </authorList>
    </citation>
    <scope>NUCLEOTIDE SEQUENCE [LARGE SCALE GENOMIC DNA]</scope>
    <source>
        <strain evidence="1 2">M105</strain>
    </source>
</reference>
<dbReference type="RefSeq" id="WP_142893746.1">
    <property type="nucleotide sequence ID" value="NZ_ML660164.1"/>
</dbReference>